<dbReference type="SUPFAM" id="SSF57716">
    <property type="entry name" value="Glucocorticoid receptor-like (DNA-binding domain)"/>
    <property type="match status" value="1"/>
</dbReference>
<protein>
    <recommendedName>
        <fullName evidence="2">ClpX-type ZB domain-containing protein</fullName>
    </recommendedName>
</protein>
<sequence>MSGDLKCSFCGRKPKEVRAMVKSPDANICNECTLLCLDVMQDSGMDDPVRRADIKGELRWLIFGEAEDGSECDPNSERLILVREVIAEHQAKVVSEDKPTD</sequence>
<evidence type="ECO:0000256" key="1">
    <source>
        <dbReference type="PROSITE-ProRule" id="PRU01250"/>
    </source>
</evidence>
<dbReference type="Pfam" id="PF06689">
    <property type="entry name" value="zf-C4_ClpX"/>
    <property type="match status" value="1"/>
</dbReference>
<keyword evidence="1" id="KW-0143">Chaperone</keyword>
<keyword evidence="1" id="KW-0862">Zinc</keyword>
<organism evidence="3 4">
    <name type="scientific">Candidatus Uhrbacteria bacterium CG10_big_fil_rev_8_21_14_0_10_50_16</name>
    <dbReference type="NCBI Taxonomy" id="1975039"/>
    <lineage>
        <taxon>Bacteria</taxon>
        <taxon>Candidatus Uhriibacteriota</taxon>
    </lineage>
</organism>
<dbReference type="GO" id="GO:0051082">
    <property type="term" value="F:unfolded protein binding"/>
    <property type="evidence" value="ECO:0007669"/>
    <property type="project" value="UniProtKB-UniRule"/>
</dbReference>
<feature type="binding site" evidence="1">
    <location>
        <position position="10"/>
    </location>
    <ligand>
        <name>Zn(2+)</name>
        <dbReference type="ChEBI" id="CHEBI:29105"/>
    </ligand>
</feature>
<proteinExistence type="inferred from homology"/>
<dbReference type="SMART" id="SM00994">
    <property type="entry name" value="zf-C4_ClpX"/>
    <property type="match status" value="1"/>
</dbReference>
<dbReference type="PROSITE" id="PS51902">
    <property type="entry name" value="CLPX_ZB"/>
    <property type="match status" value="1"/>
</dbReference>
<comment type="caution">
    <text evidence="3">The sequence shown here is derived from an EMBL/GenBank/DDBJ whole genome shotgun (WGS) entry which is preliminary data.</text>
</comment>
<dbReference type="GO" id="GO:0008270">
    <property type="term" value="F:zinc ion binding"/>
    <property type="evidence" value="ECO:0007669"/>
    <property type="project" value="UniProtKB-UniRule"/>
</dbReference>
<evidence type="ECO:0000313" key="3">
    <source>
        <dbReference type="EMBL" id="PIR47446.1"/>
    </source>
</evidence>
<comment type="similarity">
    <text evidence="1">Belongs to the ClpX chaperone family.</text>
</comment>
<reference evidence="3 4" key="1">
    <citation type="submission" date="2017-09" db="EMBL/GenBank/DDBJ databases">
        <title>Depth-based differentiation of microbial function through sediment-hosted aquifers and enrichment of novel symbionts in the deep terrestrial subsurface.</title>
        <authorList>
            <person name="Probst A.J."/>
            <person name="Ladd B."/>
            <person name="Jarett J.K."/>
            <person name="Geller-Mcgrath D.E."/>
            <person name="Sieber C.M."/>
            <person name="Emerson J.B."/>
            <person name="Anantharaman K."/>
            <person name="Thomas B.C."/>
            <person name="Malmstrom R."/>
            <person name="Stieglmeier M."/>
            <person name="Klingl A."/>
            <person name="Woyke T."/>
            <person name="Ryan C.M."/>
            <person name="Banfield J.F."/>
        </authorList>
    </citation>
    <scope>NUCLEOTIDE SEQUENCE [LARGE SCALE GENOMIC DNA]</scope>
    <source>
        <strain evidence="3">CG10_big_fil_rev_8_21_14_0_10_50_16</strain>
    </source>
</reference>
<feature type="binding site" evidence="1">
    <location>
        <position position="32"/>
    </location>
    <ligand>
        <name>Zn(2+)</name>
        <dbReference type="ChEBI" id="CHEBI:29105"/>
    </ligand>
</feature>
<name>A0A2H0RLY5_9BACT</name>
<feature type="binding site" evidence="1">
    <location>
        <position position="7"/>
    </location>
    <ligand>
        <name>Zn(2+)</name>
        <dbReference type="ChEBI" id="CHEBI:29105"/>
    </ligand>
</feature>
<feature type="binding site" evidence="1">
    <location>
        <position position="29"/>
    </location>
    <ligand>
        <name>Zn(2+)</name>
        <dbReference type="ChEBI" id="CHEBI:29105"/>
    </ligand>
</feature>
<feature type="domain" description="ClpX-type ZB" evidence="2">
    <location>
        <begin position="1"/>
        <end position="48"/>
    </location>
</feature>
<dbReference type="InterPro" id="IPR010603">
    <property type="entry name" value="Znf_CppX_C4"/>
</dbReference>
<dbReference type="InterPro" id="IPR038366">
    <property type="entry name" value="Znf_CppX_C4_sf"/>
</dbReference>
<evidence type="ECO:0000259" key="2">
    <source>
        <dbReference type="PROSITE" id="PS51902"/>
    </source>
</evidence>
<dbReference type="GO" id="GO:0046983">
    <property type="term" value="F:protein dimerization activity"/>
    <property type="evidence" value="ECO:0007669"/>
    <property type="project" value="UniProtKB-UniRule"/>
</dbReference>
<gene>
    <name evidence="3" type="ORF">COV06_03235</name>
</gene>
<evidence type="ECO:0000313" key="4">
    <source>
        <dbReference type="Proteomes" id="UP000230084"/>
    </source>
</evidence>
<dbReference type="AlphaFoldDB" id="A0A2H0RLY5"/>
<dbReference type="InterPro" id="IPR059188">
    <property type="entry name" value="Znf_CLPX-like"/>
</dbReference>
<dbReference type="EMBL" id="PCYM01000006">
    <property type="protein sequence ID" value="PIR47446.1"/>
    <property type="molecule type" value="Genomic_DNA"/>
</dbReference>
<keyword evidence="1" id="KW-0479">Metal-binding</keyword>
<dbReference type="Proteomes" id="UP000230084">
    <property type="component" value="Unassembled WGS sequence"/>
</dbReference>
<dbReference type="Gene3D" id="6.20.220.10">
    <property type="entry name" value="ClpX chaperone, C4-type zinc finger domain"/>
    <property type="match status" value="1"/>
</dbReference>
<dbReference type="GO" id="GO:0006457">
    <property type="term" value="P:protein folding"/>
    <property type="evidence" value="ECO:0007669"/>
    <property type="project" value="UniProtKB-UniRule"/>
</dbReference>
<accession>A0A2H0RLY5</accession>